<dbReference type="OrthoDB" id="1550902at2"/>
<dbReference type="InterPro" id="IPR009734">
    <property type="entry name" value="Myoviridae_GpU"/>
</dbReference>
<proteinExistence type="predicted"/>
<evidence type="ECO:0008006" key="5">
    <source>
        <dbReference type="Google" id="ProtNLM"/>
    </source>
</evidence>
<dbReference type="EMBL" id="PNBW01000121">
    <property type="protein sequence ID" value="TMO70865.1"/>
    <property type="molecule type" value="Genomic_DNA"/>
</dbReference>
<dbReference type="Proteomes" id="UP000307217">
    <property type="component" value="Unassembled WGS sequence"/>
</dbReference>
<name>A0A5S3V8W7_9GAMM</name>
<accession>A0A5S3V8W7</accession>
<dbReference type="AlphaFoldDB" id="A0A5S3V8W7"/>
<gene>
    <name evidence="1" type="ORF">CWC19_10145</name>
    <name evidence="2" type="ORF">CWC20_18985</name>
</gene>
<sequence length="148" mass="16567">MEKVVNASHMMQLGEFKFSVGGAAFDNLKFNTDYRWKTQDSQTEDSSPSMQFVGVGDQTLSLTGTIYPQLVKDGLTQVDKMRAEAITKLPLKLTYVQASGKSDPSVGRVLGNWIIMSISEDRTLFLNDGIPREIKFSMELKRHDANTK</sequence>
<evidence type="ECO:0000313" key="1">
    <source>
        <dbReference type="EMBL" id="TMO68308.1"/>
    </source>
</evidence>
<reference evidence="1" key="3">
    <citation type="submission" date="2019-09" db="EMBL/GenBank/DDBJ databases">
        <title>Co-occurence of chitin degradation, pigmentation and bioactivity in marine Pseudoalteromonas.</title>
        <authorList>
            <person name="Sonnenschein E.C."/>
            <person name="Bech P.K."/>
        </authorList>
    </citation>
    <scope>NUCLEOTIDE SEQUENCE</scope>
    <source>
        <strain evidence="1">S3790</strain>
        <strain evidence="2 3">S3895</strain>
    </source>
</reference>
<dbReference type="EMBL" id="PNBX01000040">
    <property type="protein sequence ID" value="TMO68308.1"/>
    <property type="molecule type" value="Genomic_DNA"/>
</dbReference>
<dbReference type="Pfam" id="PF06995">
    <property type="entry name" value="Phage_P2_GpU"/>
    <property type="match status" value="1"/>
</dbReference>
<evidence type="ECO:0000313" key="2">
    <source>
        <dbReference type="EMBL" id="TMO70865.1"/>
    </source>
</evidence>
<evidence type="ECO:0000313" key="4">
    <source>
        <dbReference type="Proteomes" id="UP000307217"/>
    </source>
</evidence>
<dbReference type="RefSeq" id="WP_138591774.1">
    <property type="nucleotide sequence ID" value="NZ_PNBW01000121.1"/>
</dbReference>
<comment type="caution">
    <text evidence="1">The sequence shown here is derived from an EMBL/GenBank/DDBJ whole genome shotgun (WGS) entry which is preliminary data.</text>
</comment>
<evidence type="ECO:0000313" key="3">
    <source>
        <dbReference type="Proteomes" id="UP000307164"/>
    </source>
</evidence>
<reference evidence="1 4" key="1">
    <citation type="submission" date="2018-01" db="EMBL/GenBank/DDBJ databases">
        <authorList>
            <person name="Paulsen S."/>
            <person name="Gram L.K."/>
        </authorList>
    </citation>
    <scope>NUCLEOTIDE SEQUENCE [LARGE SCALE GENOMIC DNA]</scope>
    <source>
        <strain evidence="1 4">S3790</strain>
        <strain evidence="2">S3895</strain>
    </source>
</reference>
<reference evidence="4" key="2">
    <citation type="submission" date="2019-06" db="EMBL/GenBank/DDBJ databases">
        <title>Co-occurence of chitin degradation, pigmentation and bioactivity in marine Pseudoalteromonas.</title>
        <authorList>
            <person name="Sonnenschein E.C."/>
            <person name="Bech P.K."/>
        </authorList>
    </citation>
    <scope>NUCLEOTIDE SEQUENCE [LARGE SCALE GENOMIC DNA]</scope>
    <source>
        <strain evidence="4">S3790</strain>
    </source>
</reference>
<organism evidence="1 4">
    <name type="scientific">Pseudoalteromonas aurantia</name>
    <dbReference type="NCBI Taxonomy" id="43654"/>
    <lineage>
        <taxon>Bacteria</taxon>
        <taxon>Pseudomonadati</taxon>
        <taxon>Pseudomonadota</taxon>
        <taxon>Gammaproteobacteria</taxon>
        <taxon>Alteromonadales</taxon>
        <taxon>Pseudoalteromonadaceae</taxon>
        <taxon>Pseudoalteromonas</taxon>
    </lineage>
</organism>
<keyword evidence="3" id="KW-1185">Reference proteome</keyword>
<dbReference type="Proteomes" id="UP000307164">
    <property type="component" value="Unassembled WGS sequence"/>
</dbReference>
<protein>
    <recommendedName>
        <fullName evidence="5">Phage tail protein</fullName>
    </recommendedName>
</protein>